<dbReference type="GO" id="GO:0004558">
    <property type="term" value="F:alpha-1,4-glucosidase activity"/>
    <property type="evidence" value="ECO:0007669"/>
    <property type="project" value="UniProtKB-EC"/>
</dbReference>
<evidence type="ECO:0000256" key="13">
    <source>
        <dbReference type="ARBA" id="ARBA00073730"/>
    </source>
</evidence>
<dbReference type="EC" id="3.2.1.20" evidence="3"/>
<evidence type="ECO:0000256" key="7">
    <source>
        <dbReference type="ARBA" id="ARBA00023125"/>
    </source>
</evidence>
<evidence type="ECO:0000313" key="15">
    <source>
        <dbReference type="EMBL" id="KNG85212.1"/>
    </source>
</evidence>
<dbReference type="SMART" id="SM00066">
    <property type="entry name" value="GAL4"/>
    <property type="match status" value="1"/>
</dbReference>
<evidence type="ECO:0000256" key="12">
    <source>
        <dbReference type="ARBA" id="ARBA00041343"/>
    </source>
</evidence>
<dbReference type="FunFam" id="2.60.40.1180:FF:000007">
    <property type="entry name" value="Sucrose isomerase"/>
    <property type="match status" value="1"/>
</dbReference>
<keyword evidence="4" id="KW-0479">Metal-binding</keyword>
<dbReference type="EMBL" id="JNOM01000168">
    <property type="protein sequence ID" value="KNG85212.1"/>
    <property type="molecule type" value="Genomic_DNA"/>
</dbReference>
<protein>
    <recommendedName>
        <fullName evidence="13">Alpha-glucosidase</fullName>
        <ecNumber evidence="3">3.2.1.20</ecNumber>
    </recommendedName>
    <alternativeName>
        <fullName evidence="12">Maltase</fullName>
    </alternativeName>
</protein>
<dbReference type="PANTHER" id="PTHR10357">
    <property type="entry name" value="ALPHA-AMYLASE FAMILY MEMBER"/>
    <property type="match status" value="1"/>
</dbReference>
<evidence type="ECO:0000256" key="1">
    <source>
        <dbReference type="ARBA" id="ARBA00001657"/>
    </source>
</evidence>
<dbReference type="GO" id="GO:0000025">
    <property type="term" value="P:maltose catabolic process"/>
    <property type="evidence" value="ECO:0007669"/>
    <property type="project" value="TreeGrafter"/>
</dbReference>
<dbReference type="PANTHER" id="PTHR10357:SF179">
    <property type="entry name" value="NEUTRAL AND BASIC AMINO ACID TRANSPORT PROTEIN RBAT"/>
    <property type="match status" value="1"/>
</dbReference>
<dbReference type="GO" id="GO:0033934">
    <property type="term" value="F:glucan 1,4-alpha-maltotriohydrolase activity"/>
    <property type="evidence" value="ECO:0007669"/>
    <property type="project" value="TreeGrafter"/>
</dbReference>
<evidence type="ECO:0000256" key="11">
    <source>
        <dbReference type="ARBA" id="ARBA00026248"/>
    </source>
</evidence>
<dbReference type="InterPro" id="IPR006047">
    <property type="entry name" value="GH13_cat_dom"/>
</dbReference>
<dbReference type="GO" id="GO:0009893">
    <property type="term" value="P:positive regulation of metabolic process"/>
    <property type="evidence" value="ECO:0007669"/>
    <property type="project" value="UniProtKB-ARBA"/>
</dbReference>
<sequence>MSPAPVGEKWWKNAIIYQIYPASFKDSNNDGIGDIPGIISSLDYITSLGVDVIWISPMYDSPQYDMGYDVADYESVYPPYGTVQDMEVLIEECHRRGLRIILDLVVNHTSHEHKWFKESRSSKSNPKRDWYIWKPPKYDASGARKPPNNWRSIFGGSAWEWDEQTQEYYLHLFCTEQPDLNWENAETRRAVYDSAMEFWLQKGVDGFRVDTVNMYSKHPEYPDAPVVDPKSETQISPALFCNGPRIHEYLTEMNEVLAKYDAMTVGELPNTHTVDGILRYVSAAQNQLNMVFQFDIVDLGQGKDYKFLTTLPGWTLPELKAAVKGTQVIMKGTDGWSTVFMENHDQGRSISRFGSEKTPELRVTSAKMLAMMQGTLSGTQFIYQGQEIGMVNAPESWTIEEYKDVDSTNYYQMVQNVSKDDPVELETAMKSLQRFARDHARLPMQWSPEANGGFSSSSAKTWMRVHDNYPEINVEVEENDQSSVLSFWKRVIQLRKEYADLMVFGEFEILDEQNEKVFTYIKRGPDQSVLVVLNFSEETLKFEKPAAVQDPKVLLRNVEGDLNELQPFEGRIRASGTCQGAKARIQYKTWGKTGGADDVSSYRHRALDPCIYHRTTMEDYRRPRVHKACDACGRRKVRCNGQQRCQQCEHLGLVCTYTDNRLARSRKHSLRRGEIISKHKTESSPNSLLAPALSSVSASYFESLVSEYMRFVYPFNPIMTADEVQDAIGKMDSDRENAAFVYAFAAATIDLTQSNRPTSSASTQVTQLVNQAIEIQPPMFLGFRPSILRTMTNIFIQMCFMSLGQYDLGFVYLREAIAMIHLLRIEDKTVLGSLHPTERARRQRLYWLCFIHERFISIVHFSPATLSPHDSFPEADPNLPPGISQGWTQVIKTFLILEPTFINLWIGDRSQVSAKWVEQKHRELDDARWELEVSMLSETQQADLVITRQWMRTLLWQMAMSNCLLSSRPLCPSLSLELPLRLSSQLRQFLTKISQNTIRVHGSSILTKLVEIINTIADVVIHLPQTSLEVTTSRIGDIVFMKGVVFSFHNFQQVSKDILIEKFGLIRDRFPGIEAACELTA</sequence>
<keyword evidence="16" id="KW-1185">Reference proteome</keyword>
<evidence type="ECO:0000256" key="9">
    <source>
        <dbReference type="ARBA" id="ARBA00023242"/>
    </source>
</evidence>
<dbReference type="GO" id="GO:0006351">
    <property type="term" value="P:DNA-templated transcription"/>
    <property type="evidence" value="ECO:0007669"/>
    <property type="project" value="InterPro"/>
</dbReference>
<evidence type="ECO:0000256" key="2">
    <source>
        <dbReference type="ARBA" id="ARBA00008061"/>
    </source>
</evidence>
<keyword evidence="8" id="KW-0804">Transcription</keyword>
<keyword evidence="11" id="KW-0462">Maltose metabolism</keyword>
<dbReference type="GO" id="GO:0004574">
    <property type="term" value="F:oligo-1,6-glucosidase activity"/>
    <property type="evidence" value="ECO:0007669"/>
    <property type="project" value="TreeGrafter"/>
</dbReference>
<dbReference type="SUPFAM" id="SSF51445">
    <property type="entry name" value="(Trans)glycosidases"/>
    <property type="match status" value="1"/>
</dbReference>
<comment type="similarity">
    <text evidence="2">Belongs to the glycosyl hydrolase 13 family.</text>
</comment>
<evidence type="ECO:0000256" key="5">
    <source>
        <dbReference type="ARBA" id="ARBA00022801"/>
    </source>
</evidence>
<dbReference type="STRING" id="1509407.A0A0L1J0D9"/>
<dbReference type="CDD" id="cd11333">
    <property type="entry name" value="AmyAc_SI_OligoGlu_DGase"/>
    <property type="match status" value="1"/>
</dbReference>
<dbReference type="RefSeq" id="XP_015406135.1">
    <property type="nucleotide sequence ID" value="XM_015553342.1"/>
</dbReference>
<evidence type="ECO:0000256" key="6">
    <source>
        <dbReference type="ARBA" id="ARBA00023015"/>
    </source>
</evidence>
<dbReference type="GO" id="GO:0003677">
    <property type="term" value="F:DNA binding"/>
    <property type="evidence" value="ECO:0007669"/>
    <property type="project" value="UniProtKB-KW"/>
</dbReference>
<dbReference type="Gene3D" id="2.60.40.1180">
    <property type="entry name" value="Golgi alpha-mannosidase II"/>
    <property type="match status" value="1"/>
</dbReference>
<dbReference type="PROSITE" id="PS50048">
    <property type="entry name" value="ZN2_CY6_FUNGAL_2"/>
    <property type="match status" value="1"/>
</dbReference>
<keyword evidence="6" id="KW-0805">Transcription regulation</keyword>
<keyword evidence="10" id="KW-0326">Glycosidase</keyword>
<dbReference type="SUPFAM" id="SSF51011">
    <property type="entry name" value="Glycosyl hydrolase domain"/>
    <property type="match status" value="1"/>
</dbReference>
<proteinExistence type="inferred from homology"/>
<dbReference type="InterPro" id="IPR001138">
    <property type="entry name" value="Zn2Cys6_DnaBD"/>
</dbReference>
<keyword evidence="7" id="KW-0238">DNA-binding</keyword>
<keyword evidence="5" id="KW-0378">Hydrolase</keyword>
<evidence type="ECO:0000313" key="16">
    <source>
        <dbReference type="Proteomes" id="UP000037505"/>
    </source>
</evidence>
<dbReference type="InterPro" id="IPR036864">
    <property type="entry name" value="Zn2-C6_fun-type_DNA-bd_sf"/>
</dbReference>
<dbReference type="CDD" id="cd00067">
    <property type="entry name" value="GAL4"/>
    <property type="match status" value="1"/>
</dbReference>
<dbReference type="InterPro" id="IPR045857">
    <property type="entry name" value="O16G_dom_2"/>
</dbReference>
<dbReference type="FunFam" id="3.90.400.10:FF:000003">
    <property type="entry name" value="Probable alpha-glucosidase (Maltase)"/>
    <property type="match status" value="1"/>
</dbReference>
<dbReference type="GO" id="GO:0005987">
    <property type="term" value="P:sucrose catabolic process"/>
    <property type="evidence" value="ECO:0007669"/>
    <property type="project" value="TreeGrafter"/>
</dbReference>
<dbReference type="AlphaFoldDB" id="A0A0L1J0D9"/>
<dbReference type="SMART" id="SM00642">
    <property type="entry name" value="Aamy"/>
    <property type="match status" value="1"/>
</dbReference>
<dbReference type="SMART" id="SM00906">
    <property type="entry name" value="Fungal_trans"/>
    <property type="match status" value="1"/>
</dbReference>
<dbReference type="CDD" id="cd12148">
    <property type="entry name" value="fungal_TF_MHR"/>
    <property type="match status" value="1"/>
</dbReference>
<dbReference type="GeneID" id="26809890"/>
<dbReference type="Pfam" id="PF00172">
    <property type="entry name" value="Zn_clus"/>
    <property type="match status" value="1"/>
</dbReference>
<dbReference type="Proteomes" id="UP000037505">
    <property type="component" value="Unassembled WGS sequence"/>
</dbReference>
<name>A0A0L1J0D9_ASPN3</name>
<dbReference type="InterPro" id="IPR007219">
    <property type="entry name" value="XnlR_reg_dom"/>
</dbReference>
<dbReference type="GO" id="GO:0000981">
    <property type="term" value="F:DNA-binding transcription factor activity, RNA polymerase II-specific"/>
    <property type="evidence" value="ECO:0007669"/>
    <property type="project" value="InterPro"/>
</dbReference>
<comment type="catalytic activity">
    <reaction evidence="1">
        <text>Hydrolysis of terminal, non-reducing (1-&gt;4)-linked alpha-D-glucose residues with release of alpha-D-glucose.</text>
        <dbReference type="EC" id="3.2.1.20"/>
    </reaction>
</comment>
<reference evidence="15 16" key="1">
    <citation type="submission" date="2014-06" db="EMBL/GenBank/DDBJ databases">
        <title>The Genome of the Aflatoxigenic Filamentous Fungus Aspergillus nomius.</title>
        <authorList>
            <person name="Moore M.G."/>
            <person name="Shannon B.M."/>
            <person name="Brian M.M."/>
        </authorList>
    </citation>
    <scope>NUCLEOTIDE SEQUENCE [LARGE SCALE GENOMIC DNA]</scope>
    <source>
        <strain evidence="15 16">NRRL 13137</strain>
    </source>
</reference>
<dbReference type="GO" id="GO:0008270">
    <property type="term" value="F:zinc ion binding"/>
    <property type="evidence" value="ECO:0007669"/>
    <property type="project" value="InterPro"/>
</dbReference>
<evidence type="ECO:0000256" key="3">
    <source>
        <dbReference type="ARBA" id="ARBA00012741"/>
    </source>
</evidence>
<dbReference type="Gene3D" id="3.90.400.10">
    <property type="entry name" value="Oligo-1,6-glucosidase, Domain 2"/>
    <property type="match status" value="1"/>
</dbReference>
<organism evidence="15 16">
    <name type="scientific">Aspergillus nomiae NRRL (strain ATCC 15546 / NRRL 13137 / CBS 260.88 / M93)</name>
    <dbReference type="NCBI Taxonomy" id="1509407"/>
    <lineage>
        <taxon>Eukaryota</taxon>
        <taxon>Fungi</taxon>
        <taxon>Dikarya</taxon>
        <taxon>Ascomycota</taxon>
        <taxon>Pezizomycotina</taxon>
        <taxon>Eurotiomycetes</taxon>
        <taxon>Eurotiomycetidae</taxon>
        <taxon>Eurotiales</taxon>
        <taxon>Aspergillaceae</taxon>
        <taxon>Aspergillus</taxon>
        <taxon>Aspergillus subgen. Circumdati</taxon>
    </lineage>
</organism>
<dbReference type="Gene3D" id="4.10.240.10">
    <property type="entry name" value="Zn(2)-C6 fungal-type DNA-binding domain"/>
    <property type="match status" value="1"/>
</dbReference>
<dbReference type="Pfam" id="PF00128">
    <property type="entry name" value="Alpha-amylase"/>
    <property type="match status" value="1"/>
</dbReference>
<dbReference type="Gene3D" id="3.20.20.80">
    <property type="entry name" value="Glycosidases"/>
    <property type="match status" value="1"/>
</dbReference>
<dbReference type="SUPFAM" id="SSF57701">
    <property type="entry name" value="Zn2/Cys6 DNA-binding domain"/>
    <property type="match status" value="1"/>
</dbReference>
<dbReference type="InterPro" id="IPR017853">
    <property type="entry name" value="GH"/>
</dbReference>
<comment type="caution">
    <text evidence="15">The sequence shown here is derived from an EMBL/GenBank/DDBJ whole genome shotgun (WGS) entry which is preliminary data.</text>
</comment>
<feature type="domain" description="Zn(2)-C6 fungal-type" evidence="14">
    <location>
        <begin position="628"/>
        <end position="657"/>
    </location>
</feature>
<dbReference type="GO" id="GO:0004575">
    <property type="term" value="F:sucrose alpha-glucosidase activity"/>
    <property type="evidence" value="ECO:0007669"/>
    <property type="project" value="TreeGrafter"/>
</dbReference>
<evidence type="ECO:0000256" key="10">
    <source>
        <dbReference type="ARBA" id="ARBA00023295"/>
    </source>
</evidence>
<evidence type="ECO:0000256" key="4">
    <source>
        <dbReference type="ARBA" id="ARBA00022723"/>
    </source>
</evidence>
<dbReference type="FunFam" id="3.20.20.80:FF:000064">
    <property type="entry name" value="Oligo-1,6-glucosidase"/>
    <property type="match status" value="1"/>
</dbReference>
<dbReference type="FunFam" id="3.20.20.80:FF:000087">
    <property type="entry name" value="Oligo-1,6-glucosidase IMA1"/>
    <property type="match status" value="1"/>
</dbReference>
<dbReference type="InterPro" id="IPR013780">
    <property type="entry name" value="Glyco_hydro_b"/>
</dbReference>
<evidence type="ECO:0000256" key="8">
    <source>
        <dbReference type="ARBA" id="ARBA00023163"/>
    </source>
</evidence>
<evidence type="ECO:0000259" key="14">
    <source>
        <dbReference type="PROSITE" id="PS50048"/>
    </source>
</evidence>
<dbReference type="OrthoDB" id="1740265at2759"/>
<gene>
    <name evidence="15" type="ORF">ANOM_008086</name>
</gene>
<dbReference type="GO" id="GO:0004556">
    <property type="term" value="F:alpha-amylase activity"/>
    <property type="evidence" value="ECO:0007669"/>
    <property type="project" value="TreeGrafter"/>
</dbReference>
<keyword evidence="9" id="KW-0539">Nucleus</keyword>
<accession>A0A0L1J0D9</accession>